<gene>
    <name evidence="1" type="ORF">AJ85_18640</name>
</gene>
<evidence type="ECO:0000313" key="1">
    <source>
        <dbReference type="EMBL" id="THG89275.1"/>
    </source>
</evidence>
<dbReference type="Pfam" id="PF11068">
    <property type="entry name" value="YlqD"/>
    <property type="match status" value="1"/>
</dbReference>
<sequence length="140" mass="16703">MEPIQFIRKATVKHMLTERKKGELLQELKEELVGCQRELEQLEFRLHKSLKDSGNKHDQTSIRKRYKKEMDKRKERLYALNFKEQQLHKLEIGSEIRAGTVDTLIEYEIGDKWSEDESALEVIIKDGKIVEFRESRNEDE</sequence>
<dbReference type="InterPro" id="IPR021297">
    <property type="entry name" value="YlqD"/>
</dbReference>
<dbReference type="RefSeq" id="WP_003322052.1">
    <property type="nucleotide sequence ID" value="NZ_ALPT02000077.1"/>
</dbReference>
<evidence type="ECO:0008006" key="3">
    <source>
        <dbReference type="Google" id="ProtNLM"/>
    </source>
</evidence>
<dbReference type="AlphaFoldDB" id="A0A4S4JVR7"/>
<dbReference type="Proteomes" id="UP000297014">
    <property type="component" value="Unassembled WGS sequence"/>
</dbReference>
<reference evidence="1 2" key="1">
    <citation type="submission" date="2014-01" db="EMBL/GenBank/DDBJ databases">
        <title>Draft genome sequencing of Bacillus alcalophilus CGMCC 1.3604.</title>
        <authorList>
            <person name="Yang J."/>
            <person name="Diao L."/>
            <person name="Yang S."/>
        </authorList>
    </citation>
    <scope>NUCLEOTIDE SEQUENCE [LARGE SCALE GENOMIC DNA]</scope>
    <source>
        <strain evidence="1 2">CGMCC 1.3604</strain>
    </source>
</reference>
<comment type="caution">
    <text evidence="1">The sequence shown here is derived from an EMBL/GenBank/DDBJ whole genome shotgun (WGS) entry which is preliminary data.</text>
</comment>
<proteinExistence type="predicted"/>
<organism evidence="1 2">
    <name type="scientific">Alkalihalobacillus alcalophilus ATCC 27647 = CGMCC 1.3604</name>
    <dbReference type="NCBI Taxonomy" id="1218173"/>
    <lineage>
        <taxon>Bacteria</taxon>
        <taxon>Bacillati</taxon>
        <taxon>Bacillota</taxon>
        <taxon>Bacilli</taxon>
        <taxon>Bacillales</taxon>
        <taxon>Bacillaceae</taxon>
        <taxon>Alkalihalobacillus</taxon>
    </lineage>
</organism>
<accession>A0A4S4JVR7</accession>
<evidence type="ECO:0000313" key="2">
    <source>
        <dbReference type="Proteomes" id="UP000297014"/>
    </source>
</evidence>
<dbReference type="EMBL" id="JALP01000249">
    <property type="protein sequence ID" value="THG89275.1"/>
    <property type="molecule type" value="Genomic_DNA"/>
</dbReference>
<protein>
    <recommendedName>
        <fullName evidence="3">YlqD protein</fullName>
    </recommendedName>
</protein>
<dbReference type="Gene3D" id="6.10.140.1110">
    <property type="match status" value="1"/>
</dbReference>
<name>A0A4S4JVR7_ALKAL</name>